<evidence type="ECO:0000256" key="1">
    <source>
        <dbReference type="ARBA" id="ARBA00008779"/>
    </source>
</evidence>
<keyword evidence="4" id="KW-1185">Reference proteome</keyword>
<dbReference type="EMBL" id="BLJY01000015">
    <property type="protein sequence ID" value="GFF21471.1"/>
    <property type="molecule type" value="Genomic_DNA"/>
</dbReference>
<feature type="domain" description="Sulfatase N-terminal" evidence="2">
    <location>
        <begin position="440"/>
        <end position="722"/>
    </location>
</feature>
<evidence type="ECO:0000313" key="3">
    <source>
        <dbReference type="EMBL" id="GFF21471.1"/>
    </source>
</evidence>
<evidence type="ECO:0000259" key="2">
    <source>
        <dbReference type="Pfam" id="PF00884"/>
    </source>
</evidence>
<dbReference type="GO" id="GO:0004065">
    <property type="term" value="F:arylsulfatase activity"/>
    <property type="evidence" value="ECO:0007669"/>
    <property type="project" value="TreeGrafter"/>
</dbReference>
<organism evidence="3 4">
    <name type="scientific">Aspergillus terreus</name>
    <dbReference type="NCBI Taxonomy" id="33178"/>
    <lineage>
        <taxon>Eukaryota</taxon>
        <taxon>Fungi</taxon>
        <taxon>Dikarya</taxon>
        <taxon>Ascomycota</taxon>
        <taxon>Pezizomycotina</taxon>
        <taxon>Eurotiomycetes</taxon>
        <taxon>Eurotiomycetidae</taxon>
        <taxon>Eurotiales</taxon>
        <taxon>Aspergillaceae</taxon>
        <taxon>Aspergillus</taxon>
        <taxon>Aspergillus subgen. Circumdati</taxon>
    </lineage>
</organism>
<gene>
    <name evidence="3" type="ORF">ATEIFO6365_0015004200</name>
</gene>
<accession>A0A5M3ZCV8</accession>
<dbReference type="VEuPathDB" id="FungiDB:ATEG_10003"/>
<dbReference type="OrthoDB" id="103349at2759"/>
<dbReference type="Proteomes" id="UP000452235">
    <property type="component" value="Unassembled WGS sequence"/>
</dbReference>
<dbReference type="PANTHER" id="PTHR42693:SF32">
    <property type="entry name" value="SULFATASE DOMAIN PROTEIN (AFU_ORTHOLOGUE AFUA_2G17610)"/>
    <property type="match status" value="1"/>
</dbReference>
<comment type="caution">
    <text evidence="3">The sequence shown here is derived from an EMBL/GenBank/DDBJ whole genome shotgun (WGS) entry which is preliminary data.</text>
</comment>
<dbReference type="InterPro" id="IPR017850">
    <property type="entry name" value="Alkaline_phosphatase_core_sf"/>
</dbReference>
<protein>
    <submittedName>
        <fullName evidence="3">Sulfatase domain protein</fullName>
    </submittedName>
</protein>
<name>A0A5M3ZCV8_ASPTE</name>
<sequence>MTLVTRLHATWLRSLRSLARQVHASPTHAFDLVWEYTRRYCFTLALLSLLGAKFLHLYAHLHSLPPAKFLLWGVTFFFQDVLAILLLRLATRTWRRRSLALVAAICVIPFSLVMSGMASANISFYIVTGAEIHWRQAKTFHRDAAAVRTLLTGLTGFLIVEAILLSLSSVLARPVHRAAGLVVTTIVWPWRWLIHGIGRRPRRPPLPDPETYAQVAEDDYNDDSDVDGPFQLFESKIKPSPKPDPIARRLTILLPFLALCVLRALRPSDPSYSFLSGALPLVPFVDARHRLSPVDTAGLPGDYRFLDGRTALNTPPPFSWLPPTPLPGFEDWDAANPAPLHYDPAKDPLRLANLHQPVLEPIRQALADGSVRIKHVILLKLESTRADVFPLRNDSFIWNEIMDSYPNRQVPPEVKQRVGNLTRTAEYLTGFSTGFDHHDNRYHGKKAYGGISASNAVTTGTYTLKSLVGTVCGVTPLVADFNREYNHHIYQPCMPHVLDAVNQQPDITTQTEDFAHWPWHSMWMQSVTHGYDNQDRLTPALGFHDVQTKESIRDRHAKHYPPHTKEVNYYGYADTELREYLRDAIDDAERNHTRLFLTHLTGTTHHPWRLPGDKIQQIMRPSWAGKNRKVNRYLNTIHFVDDWLAEILSILEEKGIADETLIAMAGDHGLSLPNDGGSTPYDNPHIGSFQVPIVLAHPRLPPVEITTPVMSDQILPTILDLLVESSSLSPNGTTVAKDVRGLYEGQSMIRPLTQEAGNIQDWQFTVMNTGGSWLAVRSAARPGYRLVIPLIDDLEWRFTNVALDPHELHPVTDFSLVDLAKTLDEEYGEDAVHWLRDAAHIAKWWVRENWRRYGYTPPGMPPGLPPGMKSHNATDGMA</sequence>
<evidence type="ECO:0000313" key="4">
    <source>
        <dbReference type="Proteomes" id="UP000452235"/>
    </source>
</evidence>
<dbReference type="InterPro" id="IPR000917">
    <property type="entry name" value="Sulfatase_N"/>
</dbReference>
<reference evidence="3 4" key="1">
    <citation type="submission" date="2020-01" db="EMBL/GenBank/DDBJ databases">
        <title>Aspergillus terreus IFO 6365 whole genome shotgun sequence.</title>
        <authorList>
            <person name="Kanamasa S."/>
            <person name="Takahashi H."/>
        </authorList>
    </citation>
    <scope>NUCLEOTIDE SEQUENCE [LARGE SCALE GENOMIC DNA]</scope>
    <source>
        <strain evidence="3 4">IFO 6365</strain>
    </source>
</reference>
<dbReference type="InterPro" id="IPR050738">
    <property type="entry name" value="Sulfatase"/>
</dbReference>
<dbReference type="PANTHER" id="PTHR42693">
    <property type="entry name" value="ARYLSULFATASE FAMILY MEMBER"/>
    <property type="match status" value="1"/>
</dbReference>
<comment type="similarity">
    <text evidence="1">Belongs to the sulfatase family.</text>
</comment>
<dbReference type="AlphaFoldDB" id="A0A5M3ZCV8"/>
<dbReference type="SUPFAM" id="SSF53649">
    <property type="entry name" value="Alkaline phosphatase-like"/>
    <property type="match status" value="1"/>
</dbReference>
<dbReference type="Pfam" id="PF00884">
    <property type="entry name" value="Sulfatase"/>
    <property type="match status" value="1"/>
</dbReference>
<dbReference type="Gene3D" id="3.40.720.10">
    <property type="entry name" value="Alkaline Phosphatase, subunit A"/>
    <property type="match status" value="1"/>
</dbReference>
<proteinExistence type="inferred from homology"/>